<dbReference type="PANTHER" id="PTHR30163">
    <property type="entry name" value="MEMBRANE-BOUND LYTIC MUREIN TRANSGLYCOSYLASE B"/>
    <property type="match status" value="1"/>
</dbReference>
<feature type="region of interest" description="Disordered" evidence="1">
    <location>
        <begin position="74"/>
        <end position="114"/>
    </location>
</feature>
<organism evidence="3 4">
    <name type="scientific">Sphaerimonospora cavernae</name>
    <dbReference type="NCBI Taxonomy" id="1740611"/>
    <lineage>
        <taxon>Bacteria</taxon>
        <taxon>Bacillati</taxon>
        <taxon>Actinomycetota</taxon>
        <taxon>Actinomycetes</taxon>
        <taxon>Streptosporangiales</taxon>
        <taxon>Streptosporangiaceae</taxon>
        <taxon>Sphaerimonospora</taxon>
    </lineage>
</organism>
<evidence type="ECO:0000313" key="4">
    <source>
        <dbReference type="Proteomes" id="UP001589870"/>
    </source>
</evidence>
<dbReference type="InterPro" id="IPR008258">
    <property type="entry name" value="Transglycosylase_SLT_dom_1"/>
</dbReference>
<keyword evidence="4" id="KW-1185">Reference proteome</keyword>
<sequence>MRDQCAGSERPGRRRRPGGWALPAKGVVDMPGGRPGMYGGRWRRELPARLPARLLVAVLAGLLVPVSGCAGAQGDAAPVTESATRPVTVRPTPEPSAVPSLRPSAAGLPAPDAAIPKDPARLADALRRTVALLRDSVDDWVRTGGPAKGQAPESVVLPALYEQRVYRRLARDPKLASRTYDKLPKGLAGRARDNVTAVRGLLSLAHPVSGTAKFRLKPPEPADVLLRHFRRAERRFGVEWEVLAAVMFVETKFGRVRSPSHTGAEGPMQFMPGTWKAYGMGGDVHDTRDALLAAANYLHASGAPGDYRRALYAYNHSNAYVEAVLLHARQMKRDVRNYYAYYNWQVYVITTRGERRLTGP</sequence>
<dbReference type="PANTHER" id="PTHR30163:SF8">
    <property type="entry name" value="LYTIC MUREIN TRANSGLYCOSYLASE"/>
    <property type="match status" value="1"/>
</dbReference>
<evidence type="ECO:0000313" key="3">
    <source>
        <dbReference type="EMBL" id="MFC0865080.1"/>
    </source>
</evidence>
<feature type="domain" description="Transglycosylase SLT" evidence="2">
    <location>
        <begin position="229"/>
        <end position="321"/>
    </location>
</feature>
<evidence type="ECO:0000259" key="2">
    <source>
        <dbReference type="Pfam" id="PF01464"/>
    </source>
</evidence>
<gene>
    <name evidence="3" type="ORF">ACFHYQ_22565</name>
</gene>
<accession>A0ABV6UA66</accession>
<feature type="region of interest" description="Disordered" evidence="1">
    <location>
        <begin position="1"/>
        <end position="20"/>
    </location>
</feature>
<comment type="caution">
    <text evidence="3">The sequence shown here is derived from an EMBL/GenBank/DDBJ whole genome shotgun (WGS) entry which is preliminary data.</text>
</comment>
<dbReference type="Pfam" id="PF01464">
    <property type="entry name" value="SLT"/>
    <property type="match status" value="1"/>
</dbReference>
<dbReference type="RefSeq" id="WP_394303121.1">
    <property type="nucleotide sequence ID" value="NZ_JBHMQT010000050.1"/>
</dbReference>
<protein>
    <submittedName>
        <fullName evidence="3">Transglycosylase SLT domain-containing protein</fullName>
    </submittedName>
</protein>
<dbReference type="Gene3D" id="1.10.530.10">
    <property type="match status" value="1"/>
</dbReference>
<evidence type="ECO:0000256" key="1">
    <source>
        <dbReference type="SAM" id="MobiDB-lite"/>
    </source>
</evidence>
<dbReference type="Proteomes" id="UP001589870">
    <property type="component" value="Unassembled WGS sequence"/>
</dbReference>
<proteinExistence type="predicted"/>
<reference evidence="3 4" key="1">
    <citation type="submission" date="2024-09" db="EMBL/GenBank/DDBJ databases">
        <authorList>
            <person name="Sun Q."/>
            <person name="Mori K."/>
        </authorList>
    </citation>
    <scope>NUCLEOTIDE SEQUENCE [LARGE SCALE GENOMIC DNA]</scope>
    <source>
        <strain evidence="3 4">TBRC 1851</strain>
    </source>
</reference>
<dbReference type="InterPro" id="IPR043426">
    <property type="entry name" value="MltB-like"/>
</dbReference>
<dbReference type="EMBL" id="JBHMQT010000050">
    <property type="protein sequence ID" value="MFC0865080.1"/>
    <property type="molecule type" value="Genomic_DNA"/>
</dbReference>
<name>A0ABV6UA66_9ACTN</name>
<dbReference type="SUPFAM" id="SSF53955">
    <property type="entry name" value="Lysozyme-like"/>
    <property type="match status" value="1"/>
</dbReference>
<dbReference type="InterPro" id="IPR023346">
    <property type="entry name" value="Lysozyme-like_dom_sf"/>
</dbReference>
<dbReference type="CDD" id="cd13399">
    <property type="entry name" value="Slt35-like"/>
    <property type="match status" value="1"/>
</dbReference>